<dbReference type="InterPro" id="IPR053184">
    <property type="entry name" value="FeoA-like"/>
</dbReference>
<dbReference type="Pfam" id="PF04023">
    <property type="entry name" value="FeoA"/>
    <property type="match status" value="1"/>
</dbReference>
<protein>
    <submittedName>
        <fullName evidence="3">Ferrous iron transport protein A</fullName>
    </submittedName>
</protein>
<proteinExistence type="predicted"/>
<feature type="domain" description="Ferrous iron transporter FeoA-like" evidence="2">
    <location>
        <begin position="9"/>
        <end position="81"/>
    </location>
</feature>
<dbReference type="InterPro" id="IPR007167">
    <property type="entry name" value="Fe-transptr_FeoA-like"/>
</dbReference>
<name>A0A7C3NCF5_9CREN</name>
<dbReference type="SUPFAM" id="SSF50037">
    <property type="entry name" value="C-terminal domain of transcriptional repressors"/>
    <property type="match status" value="1"/>
</dbReference>
<dbReference type="GO" id="GO:0046914">
    <property type="term" value="F:transition metal ion binding"/>
    <property type="evidence" value="ECO:0007669"/>
    <property type="project" value="InterPro"/>
</dbReference>
<dbReference type="EMBL" id="DSTX01000013">
    <property type="protein sequence ID" value="HFK21195.1"/>
    <property type="molecule type" value="Genomic_DNA"/>
</dbReference>
<dbReference type="AlphaFoldDB" id="A0A7C3NCF5"/>
<reference evidence="3" key="1">
    <citation type="journal article" date="2020" name="mSystems">
        <title>Genome- and Community-Level Interaction Insights into Carbon Utilization and Element Cycling Functions of Hydrothermarchaeota in Hydrothermal Sediment.</title>
        <authorList>
            <person name="Zhou Z."/>
            <person name="Liu Y."/>
            <person name="Xu W."/>
            <person name="Pan J."/>
            <person name="Luo Z.H."/>
            <person name="Li M."/>
        </authorList>
    </citation>
    <scope>NUCLEOTIDE SEQUENCE [LARGE SCALE GENOMIC DNA]</scope>
    <source>
        <strain evidence="3">SpSt-468</strain>
    </source>
</reference>
<keyword evidence="1" id="KW-0408">Iron</keyword>
<evidence type="ECO:0000259" key="2">
    <source>
        <dbReference type="SMART" id="SM00899"/>
    </source>
</evidence>
<accession>A0A7C3NCF5</accession>
<dbReference type="InterPro" id="IPR038157">
    <property type="entry name" value="FeoA_core_dom"/>
</dbReference>
<dbReference type="PANTHER" id="PTHR43151:SF1">
    <property type="entry name" value="SSR2333 PROTEIN"/>
    <property type="match status" value="1"/>
</dbReference>
<evidence type="ECO:0000313" key="3">
    <source>
        <dbReference type="EMBL" id="HFK21195.1"/>
    </source>
</evidence>
<sequence>MPYHIEDLLPLADLPEGKTGEIILMVGGRGMTRRLCEMGLTPGAKVRMVKKAPVGGPIILEVRSTEIAIGRGLASKMLVKPES</sequence>
<organism evidence="3">
    <name type="scientific">Candidatus Methanomethylicus mesodigestus</name>
    <dbReference type="NCBI Taxonomy" id="1867258"/>
    <lineage>
        <taxon>Archaea</taxon>
        <taxon>Thermoproteota</taxon>
        <taxon>Methanosuratincolia</taxon>
        <taxon>Candidatus Methanomethylicales</taxon>
        <taxon>Candidatus Methanomethylicaceae</taxon>
        <taxon>Candidatus Methanomethylicus</taxon>
    </lineage>
</organism>
<gene>
    <name evidence="3" type="ORF">ENS19_07975</name>
</gene>
<dbReference type="InterPro" id="IPR008988">
    <property type="entry name" value="Transcriptional_repressor_C"/>
</dbReference>
<dbReference type="Gene3D" id="2.30.30.90">
    <property type="match status" value="1"/>
</dbReference>
<evidence type="ECO:0000256" key="1">
    <source>
        <dbReference type="ARBA" id="ARBA00023004"/>
    </source>
</evidence>
<comment type="caution">
    <text evidence="3">The sequence shown here is derived from an EMBL/GenBank/DDBJ whole genome shotgun (WGS) entry which is preliminary data.</text>
</comment>
<dbReference type="SMART" id="SM00899">
    <property type="entry name" value="FeoA"/>
    <property type="match status" value="1"/>
</dbReference>
<dbReference type="PANTHER" id="PTHR43151">
    <property type="entry name" value="FEOA FAMILY PROTEIN"/>
    <property type="match status" value="1"/>
</dbReference>